<evidence type="ECO:0000256" key="6">
    <source>
        <dbReference type="RuleBase" id="RU365002"/>
    </source>
</evidence>
<organism evidence="7 8">
    <name type="scientific">Symbiochloris irregularis</name>
    <dbReference type="NCBI Taxonomy" id="706552"/>
    <lineage>
        <taxon>Eukaryota</taxon>
        <taxon>Viridiplantae</taxon>
        <taxon>Chlorophyta</taxon>
        <taxon>core chlorophytes</taxon>
        <taxon>Trebouxiophyceae</taxon>
        <taxon>Trebouxiales</taxon>
        <taxon>Trebouxiaceae</taxon>
        <taxon>Symbiochloris</taxon>
    </lineage>
</organism>
<keyword evidence="8" id="KW-1185">Reference proteome</keyword>
<evidence type="ECO:0000256" key="2">
    <source>
        <dbReference type="ARBA" id="ARBA00035119"/>
    </source>
</evidence>
<comment type="function">
    <text evidence="6">Catalyzes the hydrolysis of queuosine 5'-phosphate, releasing the nucleobase queuine (q). Is required for salvage of queuine from exogenous queuosine (Q) that is imported and then converted to queuosine 5'-phosphate intracellularly.</text>
</comment>
<comment type="catalytic activity">
    <reaction evidence="5 6">
        <text>queuosine 5'-phosphate + H2O = queuine + D-ribose 5-phosphate</text>
        <dbReference type="Rhea" id="RHEA:75387"/>
        <dbReference type="ChEBI" id="CHEBI:15377"/>
        <dbReference type="ChEBI" id="CHEBI:17433"/>
        <dbReference type="ChEBI" id="CHEBI:78346"/>
        <dbReference type="ChEBI" id="CHEBI:194371"/>
    </reaction>
    <physiologicalReaction direction="left-to-right" evidence="5 6">
        <dbReference type="Rhea" id="RHEA:75388"/>
    </physiologicalReaction>
</comment>
<dbReference type="EC" id="3.2.2.-" evidence="6"/>
<proteinExistence type="inferred from homology"/>
<dbReference type="GO" id="GO:0006400">
    <property type="term" value="P:tRNA modification"/>
    <property type="evidence" value="ECO:0007669"/>
    <property type="project" value="TreeGrafter"/>
</dbReference>
<dbReference type="PANTHER" id="PTHR21314:SF0">
    <property type="entry name" value="QUEUOSINE 5'-PHOSPHATE N-GLYCOSYLASE_HYDROLASE"/>
    <property type="match status" value="1"/>
</dbReference>
<reference evidence="7 8" key="1">
    <citation type="journal article" date="2024" name="Nat. Commun.">
        <title>Phylogenomics reveals the evolutionary origins of lichenization in chlorophyte algae.</title>
        <authorList>
            <person name="Puginier C."/>
            <person name="Libourel C."/>
            <person name="Otte J."/>
            <person name="Skaloud P."/>
            <person name="Haon M."/>
            <person name="Grisel S."/>
            <person name="Petersen M."/>
            <person name="Berrin J.G."/>
            <person name="Delaux P.M."/>
            <person name="Dal Grande F."/>
            <person name="Keller J."/>
        </authorList>
    </citation>
    <scope>NUCLEOTIDE SEQUENCE [LARGE SCALE GENOMIC DNA]</scope>
    <source>
        <strain evidence="7 8">SAG 2036</strain>
    </source>
</reference>
<name>A0AAW1NV76_9CHLO</name>
<comment type="caution">
    <text evidence="7">The sequence shown here is derived from an EMBL/GenBank/DDBJ whole genome shotgun (WGS) entry which is preliminary data.</text>
</comment>
<dbReference type="Proteomes" id="UP001465755">
    <property type="component" value="Unassembled WGS sequence"/>
</dbReference>
<sequence length="314" mass="35645">MESIYDVRGTAHQVVEQASQVTICDPALETLAELVRDSDLERLTSASAFDTETHFFDGGPQTVQYLLVVDALNFCFWPAEDLEYEHLARGVKAAAMNNPGSLTASSLSQYTGADVQRLFDWQQPVPLLEERARLLREVGRGLQQYFNGQAANLVLAAHKSAASLITMLTTYFPGFQDHCIYRGRQIHLLKRAQIFVADVWGAFQGQSYGRFDDISELTMFADYRVPAALREFGVLEYAPSLAQRIDDRAELPAGSEEECEIRACTIVAVEKLRQALASETRKPNSIHLDWWLWEHGEQHRKDHRPHHRTLTIYY</sequence>
<evidence type="ECO:0000256" key="3">
    <source>
        <dbReference type="ARBA" id="ARBA00035306"/>
    </source>
</evidence>
<dbReference type="EMBL" id="JALJOQ010000132">
    <property type="protein sequence ID" value="KAK9794969.1"/>
    <property type="molecule type" value="Genomic_DNA"/>
</dbReference>
<evidence type="ECO:0000313" key="7">
    <source>
        <dbReference type="EMBL" id="KAK9794969.1"/>
    </source>
</evidence>
<dbReference type="PANTHER" id="PTHR21314">
    <property type="entry name" value="QUEUOSINE 5'-PHOSPHATE N-GLYCOSYLASE_HYDROLASE-RELATED"/>
    <property type="match status" value="1"/>
</dbReference>
<dbReference type="InterPro" id="IPR019438">
    <property type="entry name" value="Q_salvage"/>
</dbReference>
<dbReference type="AlphaFoldDB" id="A0AAW1NV76"/>
<gene>
    <name evidence="7" type="ORF">WJX73_009457</name>
</gene>
<evidence type="ECO:0000313" key="8">
    <source>
        <dbReference type="Proteomes" id="UP001465755"/>
    </source>
</evidence>
<dbReference type="GO" id="GO:0016787">
    <property type="term" value="F:hydrolase activity"/>
    <property type="evidence" value="ECO:0007669"/>
    <property type="project" value="UniProtKB-KW"/>
</dbReference>
<evidence type="ECO:0000256" key="5">
    <source>
        <dbReference type="ARBA" id="ARBA00048204"/>
    </source>
</evidence>
<evidence type="ECO:0000256" key="1">
    <source>
        <dbReference type="ARBA" id="ARBA00022801"/>
    </source>
</evidence>
<accession>A0AAW1NV76</accession>
<dbReference type="Pfam" id="PF10343">
    <property type="entry name" value="Q_salvage"/>
    <property type="match status" value="1"/>
</dbReference>
<evidence type="ECO:0000256" key="4">
    <source>
        <dbReference type="ARBA" id="ARBA00035393"/>
    </source>
</evidence>
<keyword evidence="1 6" id="KW-0378">Hydrolase</keyword>
<protein>
    <recommendedName>
        <fullName evidence="3 6">Queuosine 5'-phosphate N-glycosylase/hydrolase</fullName>
        <ecNumber evidence="6">3.2.2.-</ecNumber>
    </recommendedName>
    <alternativeName>
        <fullName evidence="4 6">Queuosine-nucleotide N-glycosylase/hydrolase</fullName>
    </alternativeName>
</protein>
<comment type="similarity">
    <text evidence="2 6">Belongs to the QNG1 protein family.</text>
</comment>